<protein>
    <submittedName>
        <fullName evidence="1">Uncharacterized protein</fullName>
    </submittedName>
</protein>
<reference evidence="2" key="1">
    <citation type="journal article" date="2019" name="Int. J. Syst. Evol. Microbiol.">
        <title>The Global Catalogue of Microorganisms (GCM) 10K type strain sequencing project: providing services to taxonomists for standard genome sequencing and annotation.</title>
        <authorList>
            <consortium name="The Broad Institute Genomics Platform"/>
            <consortium name="The Broad Institute Genome Sequencing Center for Infectious Disease"/>
            <person name="Wu L."/>
            <person name="Ma J."/>
        </authorList>
    </citation>
    <scope>NUCLEOTIDE SEQUENCE [LARGE SCALE GENOMIC DNA]</scope>
    <source>
        <strain evidence="2">CGMCC 1.12286</strain>
    </source>
</reference>
<gene>
    <name evidence="1" type="ORF">ACFSB2_22620</name>
</gene>
<evidence type="ECO:0000313" key="1">
    <source>
        <dbReference type="EMBL" id="MFD1677459.1"/>
    </source>
</evidence>
<dbReference type="Proteomes" id="UP001597079">
    <property type="component" value="Unassembled WGS sequence"/>
</dbReference>
<dbReference type="EMBL" id="JBHUCX010000092">
    <property type="protein sequence ID" value="MFD1677459.1"/>
    <property type="molecule type" value="Genomic_DNA"/>
</dbReference>
<organism evidence="1 2">
    <name type="scientific">Alicyclobacillus fodiniaquatilis</name>
    <dbReference type="NCBI Taxonomy" id="1661150"/>
    <lineage>
        <taxon>Bacteria</taxon>
        <taxon>Bacillati</taxon>
        <taxon>Bacillota</taxon>
        <taxon>Bacilli</taxon>
        <taxon>Bacillales</taxon>
        <taxon>Alicyclobacillaceae</taxon>
        <taxon>Alicyclobacillus</taxon>
    </lineage>
</organism>
<name>A0ABW4JM42_9BACL</name>
<accession>A0ABW4JM42</accession>
<proteinExistence type="predicted"/>
<evidence type="ECO:0000313" key="2">
    <source>
        <dbReference type="Proteomes" id="UP001597079"/>
    </source>
</evidence>
<keyword evidence="2" id="KW-1185">Reference proteome</keyword>
<dbReference type="RefSeq" id="WP_377945351.1">
    <property type="nucleotide sequence ID" value="NZ_JBHUCX010000092.1"/>
</dbReference>
<comment type="caution">
    <text evidence="1">The sequence shown here is derived from an EMBL/GenBank/DDBJ whole genome shotgun (WGS) entry which is preliminary data.</text>
</comment>
<sequence>MGRPTVLLRRMLVLEAMHKYIVCELAALKEQMRDESVKIIERYDAAHEIRFEYVEENKHQEAIYIRKMLDAEVKNRAKRCGLNVLD</sequence>